<evidence type="ECO:0000313" key="1">
    <source>
        <dbReference type="EMBL" id="RDX69680.1"/>
    </source>
</evidence>
<name>A0A371EUF5_MUCPR</name>
<feature type="non-terminal residue" evidence="1">
    <location>
        <position position="139"/>
    </location>
</feature>
<reference evidence="1" key="1">
    <citation type="submission" date="2018-05" db="EMBL/GenBank/DDBJ databases">
        <title>Draft genome of Mucuna pruriens seed.</title>
        <authorList>
            <person name="Nnadi N.E."/>
            <person name="Vos R."/>
            <person name="Hasami M.H."/>
            <person name="Devisetty U.K."/>
            <person name="Aguiy J.C."/>
        </authorList>
    </citation>
    <scope>NUCLEOTIDE SEQUENCE [LARGE SCALE GENOMIC DNA]</scope>
    <source>
        <strain evidence="1">JCA_2017</strain>
    </source>
</reference>
<dbReference type="EMBL" id="QJKJ01012007">
    <property type="protein sequence ID" value="RDX69680.1"/>
    <property type="molecule type" value="Genomic_DNA"/>
</dbReference>
<proteinExistence type="predicted"/>
<keyword evidence="2" id="KW-1185">Reference proteome</keyword>
<protein>
    <submittedName>
        <fullName evidence="1">Uncharacterized protein</fullName>
    </submittedName>
</protein>
<dbReference type="Proteomes" id="UP000257109">
    <property type="component" value="Unassembled WGS sequence"/>
</dbReference>
<accession>A0A371EUF5</accession>
<organism evidence="1 2">
    <name type="scientific">Mucuna pruriens</name>
    <name type="common">Velvet bean</name>
    <name type="synonym">Dolichos pruriens</name>
    <dbReference type="NCBI Taxonomy" id="157652"/>
    <lineage>
        <taxon>Eukaryota</taxon>
        <taxon>Viridiplantae</taxon>
        <taxon>Streptophyta</taxon>
        <taxon>Embryophyta</taxon>
        <taxon>Tracheophyta</taxon>
        <taxon>Spermatophyta</taxon>
        <taxon>Magnoliopsida</taxon>
        <taxon>eudicotyledons</taxon>
        <taxon>Gunneridae</taxon>
        <taxon>Pentapetalae</taxon>
        <taxon>rosids</taxon>
        <taxon>fabids</taxon>
        <taxon>Fabales</taxon>
        <taxon>Fabaceae</taxon>
        <taxon>Papilionoideae</taxon>
        <taxon>50 kb inversion clade</taxon>
        <taxon>NPAAA clade</taxon>
        <taxon>indigoferoid/millettioid clade</taxon>
        <taxon>Phaseoleae</taxon>
        <taxon>Mucuna</taxon>
    </lineage>
</organism>
<sequence>MLVAMAEGASSQAPVSTTPMVDLLAWVYKYVLDIHFEMTCSEVESLADGGKWVHGSHACRLTVVHCNKKERVCHAAKKGEEPFIYIYKTMLLDLGVSLPFEFFEVDILRMLGIVDKRNADSVSDRRDGVGLTRSQTLEK</sequence>
<comment type="caution">
    <text evidence="1">The sequence shown here is derived from an EMBL/GenBank/DDBJ whole genome shotgun (WGS) entry which is preliminary data.</text>
</comment>
<dbReference type="OrthoDB" id="1459528at2759"/>
<gene>
    <name evidence="1" type="ORF">CR513_51172</name>
</gene>
<dbReference type="AlphaFoldDB" id="A0A371EUF5"/>
<evidence type="ECO:0000313" key="2">
    <source>
        <dbReference type="Proteomes" id="UP000257109"/>
    </source>
</evidence>